<dbReference type="Gene3D" id="3.60.15.10">
    <property type="entry name" value="Ribonuclease Z/Hydroxyacylglutathione hydrolase-like"/>
    <property type="match status" value="1"/>
</dbReference>
<reference evidence="9 10" key="1">
    <citation type="submission" date="2022-11" db="EMBL/GenBank/DDBJ databases">
        <title>Host association and intracellularity evolved multiple times independently in the Rickettsiales.</title>
        <authorList>
            <person name="Castelli M."/>
            <person name="Nardi T."/>
            <person name="Gammuto L."/>
            <person name="Bellinzona G."/>
            <person name="Sabaneyeva E."/>
            <person name="Potekhin A."/>
            <person name="Serra V."/>
            <person name="Petroni G."/>
            <person name="Sassera D."/>
        </authorList>
    </citation>
    <scope>NUCLEOTIDE SEQUENCE [LARGE SCALE GENOMIC DNA]</scope>
    <source>
        <strain evidence="9 10">NDG2</strain>
    </source>
</reference>
<dbReference type="Proteomes" id="UP001327219">
    <property type="component" value="Chromosome"/>
</dbReference>
<keyword evidence="5" id="KW-0862">Zinc</keyword>
<dbReference type="PANTHER" id="PTHR43694:SF1">
    <property type="entry name" value="RIBONUCLEASE J"/>
    <property type="match status" value="1"/>
</dbReference>
<dbReference type="InterPro" id="IPR055132">
    <property type="entry name" value="RNase_J_b_CASP"/>
</dbReference>
<dbReference type="NCBIfam" id="TIGR00649">
    <property type="entry name" value="MG423"/>
    <property type="match status" value="1"/>
</dbReference>
<protein>
    <submittedName>
        <fullName evidence="9">Ribonuclease J</fullName>
    </submittedName>
</protein>
<evidence type="ECO:0000313" key="10">
    <source>
        <dbReference type="Proteomes" id="UP001327219"/>
    </source>
</evidence>
<evidence type="ECO:0000259" key="8">
    <source>
        <dbReference type="SMART" id="SM00849"/>
    </source>
</evidence>
<dbReference type="InterPro" id="IPR041636">
    <property type="entry name" value="RNase_J_C"/>
</dbReference>
<dbReference type="Pfam" id="PF12706">
    <property type="entry name" value="Lactamase_B_2"/>
    <property type="match status" value="1"/>
</dbReference>
<evidence type="ECO:0000256" key="1">
    <source>
        <dbReference type="ARBA" id="ARBA00022490"/>
    </source>
</evidence>
<dbReference type="Pfam" id="PF07521">
    <property type="entry name" value="RMMBL"/>
    <property type="match status" value="1"/>
</dbReference>
<dbReference type="Gene3D" id="3.10.20.580">
    <property type="match status" value="1"/>
</dbReference>
<feature type="domain" description="Metallo-beta-lactamase" evidence="8">
    <location>
        <begin position="26"/>
        <end position="222"/>
    </location>
</feature>
<keyword evidence="7" id="KW-0694">RNA-binding</keyword>
<keyword evidence="3" id="KW-0479">Metal-binding</keyword>
<dbReference type="InterPro" id="IPR036866">
    <property type="entry name" value="RibonucZ/Hydroxyglut_hydro"/>
</dbReference>
<evidence type="ECO:0000313" key="9">
    <source>
        <dbReference type="EMBL" id="WPX96978.1"/>
    </source>
</evidence>
<evidence type="ECO:0000256" key="6">
    <source>
        <dbReference type="ARBA" id="ARBA00022839"/>
    </source>
</evidence>
<dbReference type="Pfam" id="PF22505">
    <property type="entry name" value="RNase_J_b_CASP"/>
    <property type="match status" value="1"/>
</dbReference>
<accession>A0ABZ0UPD1</accession>
<dbReference type="SUPFAM" id="SSF56281">
    <property type="entry name" value="Metallo-hydrolase/oxidoreductase"/>
    <property type="match status" value="1"/>
</dbReference>
<keyword evidence="10" id="KW-1185">Reference proteome</keyword>
<evidence type="ECO:0000256" key="7">
    <source>
        <dbReference type="ARBA" id="ARBA00022884"/>
    </source>
</evidence>
<dbReference type="InterPro" id="IPR042173">
    <property type="entry name" value="RNase_J_2"/>
</dbReference>
<keyword evidence="6" id="KW-0269">Exonuclease</keyword>
<dbReference type="InterPro" id="IPR001279">
    <property type="entry name" value="Metallo-B-lactamas"/>
</dbReference>
<dbReference type="RefSeq" id="WP_323732642.1">
    <property type="nucleotide sequence ID" value="NZ_CP110820.1"/>
</dbReference>
<dbReference type="Pfam" id="PF17770">
    <property type="entry name" value="RNase_J_C"/>
    <property type="match status" value="1"/>
</dbReference>
<evidence type="ECO:0000256" key="5">
    <source>
        <dbReference type="ARBA" id="ARBA00022833"/>
    </source>
</evidence>
<evidence type="ECO:0000256" key="3">
    <source>
        <dbReference type="ARBA" id="ARBA00022723"/>
    </source>
</evidence>
<dbReference type="InterPro" id="IPR011108">
    <property type="entry name" value="RMMBL"/>
</dbReference>
<keyword evidence="2" id="KW-0540">Nuclease</keyword>
<organism evidence="9 10">
    <name type="scientific">Candidatus Bandiella euplotis</name>
    <dbReference type="NCBI Taxonomy" id="1664265"/>
    <lineage>
        <taxon>Bacteria</taxon>
        <taxon>Pseudomonadati</taxon>
        <taxon>Pseudomonadota</taxon>
        <taxon>Alphaproteobacteria</taxon>
        <taxon>Rickettsiales</taxon>
        <taxon>Candidatus Midichloriaceae</taxon>
        <taxon>Candidatus Bandiella</taxon>
    </lineage>
</organism>
<dbReference type="CDD" id="cd07714">
    <property type="entry name" value="RNaseJ_MBL-fold"/>
    <property type="match status" value="1"/>
</dbReference>
<keyword evidence="4" id="KW-0378">Hydrolase</keyword>
<proteinExistence type="predicted"/>
<sequence>MQKKINFKNHKKDLIFLPLGGSGEIGMNLNLYHYNGRWLIVDLGLGFAELDLPGIDIIVPNINFIIKEIKNNIEGLVLTHAHEDHIGAVPYLWSEIKCPIYATKFTAEIVRAKCREYGFLNKMQIVETHPNKPFQVGEFNINMISITHSVPEMNGLVIKTEKGKIFHTGDWKFDDEPVIGEVTNEERLREIGESGILAMVGDSTNIFQTEPSGSEGEVGRNLERLIAKYTGNLIVITTFASNVARLYSMCVAAKKSGRKVVLQGRSLRRMYAAAKESGYLQDIEVYDEKQIKKFKRNELLVICTGCQGELLAVTNKIANKTHPHISLLENDVVIFSSKIIPGNEKKIYALFNKLAEMNVNVLSERNEFVHVSGHPSRPEVMKMYKYIKPKIAIPVHGEAIHLREHCNVAASAGVFNTVNIRNGDVLVIDEQDTRKIGKVESGYYAIDGNLILDSGNQIIKNRRILRDNGAVFITLTINSKKKSLHDSNITAPGVFEDIEDKEILDDIKMNLAKVFSSLNTLDTNKIKSSLESFVKKHVHNLIKKSPLICINIVII</sequence>
<evidence type="ECO:0000256" key="4">
    <source>
        <dbReference type="ARBA" id="ARBA00022801"/>
    </source>
</evidence>
<dbReference type="Gene3D" id="3.40.50.10710">
    <property type="entry name" value="Metallo-hydrolase/oxidoreductase"/>
    <property type="match status" value="1"/>
</dbReference>
<name>A0ABZ0UPD1_9RICK</name>
<dbReference type="EMBL" id="CP110820">
    <property type="protein sequence ID" value="WPX96978.1"/>
    <property type="molecule type" value="Genomic_DNA"/>
</dbReference>
<dbReference type="PANTHER" id="PTHR43694">
    <property type="entry name" value="RIBONUCLEASE J"/>
    <property type="match status" value="1"/>
</dbReference>
<dbReference type="InterPro" id="IPR004613">
    <property type="entry name" value="RNase_J"/>
</dbReference>
<keyword evidence="1" id="KW-0963">Cytoplasm</keyword>
<gene>
    <name evidence="9" type="ORF">Bandiella_01117</name>
</gene>
<dbReference type="SMART" id="SM00849">
    <property type="entry name" value="Lactamase_B"/>
    <property type="match status" value="1"/>
</dbReference>
<evidence type="ECO:0000256" key="2">
    <source>
        <dbReference type="ARBA" id="ARBA00022722"/>
    </source>
</evidence>